<keyword evidence="4" id="KW-0325">Glycoprotein</keyword>
<dbReference type="AlphaFoldDB" id="A0AAQ4FNA3"/>
<gene>
    <name evidence="6" type="ORF">V5799_021982</name>
</gene>
<comment type="similarity">
    <text evidence="1">Belongs to the type-B carboxylesterase/lipase family.</text>
</comment>
<dbReference type="Pfam" id="PF00135">
    <property type="entry name" value="COesterase"/>
    <property type="match status" value="1"/>
</dbReference>
<keyword evidence="7" id="KW-1185">Reference proteome</keyword>
<dbReference type="GO" id="GO:0005615">
    <property type="term" value="C:extracellular space"/>
    <property type="evidence" value="ECO:0007669"/>
    <property type="project" value="TreeGrafter"/>
</dbReference>
<dbReference type="SUPFAM" id="SSF53474">
    <property type="entry name" value="alpha/beta-Hydrolases"/>
    <property type="match status" value="1"/>
</dbReference>
<dbReference type="GO" id="GO:0005886">
    <property type="term" value="C:plasma membrane"/>
    <property type="evidence" value="ECO:0007669"/>
    <property type="project" value="TreeGrafter"/>
</dbReference>
<dbReference type="Gene3D" id="3.40.50.1820">
    <property type="entry name" value="alpha/beta hydrolase"/>
    <property type="match status" value="1"/>
</dbReference>
<protein>
    <recommendedName>
        <fullName evidence="5">Carboxylesterase type B domain-containing protein</fullName>
    </recommendedName>
</protein>
<accession>A0AAQ4FNA3</accession>
<dbReference type="Proteomes" id="UP001321473">
    <property type="component" value="Unassembled WGS sequence"/>
</dbReference>
<dbReference type="InterPro" id="IPR050654">
    <property type="entry name" value="AChE-related_enzymes"/>
</dbReference>
<dbReference type="InterPro" id="IPR019819">
    <property type="entry name" value="Carboxylesterase_B_CS"/>
</dbReference>
<dbReference type="PANTHER" id="PTHR43918">
    <property type="entry name" value="ACETYLCHOLINESTERASE"/>
    <property type="match status" value="1"/>
</dbReference>
<comment type="caution">
    <text evidence="6">The sequence shown here is derived from an EMBL/GenBank/DDBJ whole genome shotgun (WGS) entry which is preliminary data.</text>
</comment>
<keyword evidence="3" id="KW-0378">Hydrolase</keyword>
<evidence type="ECO:0000256" key="1">
    <source>
        <dbReference type="ARBA" id="ARBA00005964"/>
    </source>
</evidence>
<evidence type="ECO:0000256" key="2">
    <source>
        <dbReference type="ARBA" id="ARBA00022487"/>
    </source>
</evidence>
<evidence type="ECO:0000259" key="5">
    <source>
        <dbReference type="Pfam" id="PF00135"/>
    </source>
</evidence>
<sequence>MIRGHEVPPVVNAPVRRICGYVRTVVAGIEAYAFTGISFAQPPIGDLRYKKPQPVTPWGDNTFDGTKTPPSCIQVDVFLARCFVWVPYGLQKSEDCLYLNVWTPTLSGSTRLPVMAWLHGGEFQVGSAAMRLDDGANLAALGKVVVVTIAYRCFFVV</sequence>
<dbReference type="GO" id="GO:0019695">
    <property type="term" value="P:choline metabolic process"/>
    <property type="evidence" value="ECO:0007669"/>
    <property type="project" value="TreeGrafter"/>
</dbReference>
<evidence type="ECO:0000256" key="4">
    <source>
        <dbReference type="ARBA" id="ARBA00023180"/>
    </source>
</evidence>
<dbReference type="GO" id="GO:0006581">
    <property type="term" value="P:acetylcholine catabolic process"/>
    <property type="evidence" value="ECO:0007669"/>
    <property type="project" value="TreeGrafter"/>
</dbReference>
<dbReference type="InterPro" id="IPR002018">
    <property type="entry name" value="CarbesteraseB"/>
</dbReference>
<evidence type="ECO:0000256" key="3">
    <source>
        <dbReference type="ARBA" id="ARBA00022801"/>
    </source>
</evidence>
<keyword evidence="2" id="KW-0719">Serine esterase</keyword>
<feature type="domain" description="Carboxylesterase type B" evidence="5">
    <location>
        <begin position="9"/>
        <end position="152"/>
    </location>
</feature>
<name>A0AAQ4FNA3_AMBAM</name>
<reference evidence="6 7" key="1">
    <citation type="journal article" date="2023" name="Arcadia Sci">
        <title>De novo assembly of a long-read Amblyomma americanum tick genome.</title>
        <authorList>
            <person name="Chou S."/>
            <person name="Poskanzer K.E."/>
            <person name="Rollins M."/>
            <person name="Thuy-Boun P.S."/>
        </authorList>
    </citation>
    <scope>NUCLEOTIDE SEQUENCE [LARGE SCALE GENOMIC DNA]</scope>
    <source>
        <strain evidence="6">F_SG_1</strain>
        <tissue evidence="6">Salivary glands</tissue>
    </source>
</reference>
<evidence type="ECO:0000313" key="7">
    <source>
        <dbReference type="Proteomes" id="UP001321473"/>
    </source>
</evidence>
<proteinExistence type="inferred from homology"/>
<dbReference type="EMBL" id="JARKHS020001038">
    <property type="protein sequence ID" value="KAK8788241.1"/>
    <property type="molecule type" value="Genomic_DNA"/>
</dbReference>
<dbReference type="InterPro" id="IPR029058">
    <property type="entry name" value="AB_hydrolase_fold"/>
</dbReference>
<dbReference type="PANTHER" id="PTHR43918:SF4">
    <property type="entry name" value="CARBOXYLIC ESTER HYDROLASE"/>
    <property type="match status" value="1"/>
</dbReference>
<evidence type="ECO:0000313" key="6">
    <source>
        <dbReference type="EMBL" id="KAK8788241.1"/>
    </source>
</evidence>
<dbReference type="PROSITE" id="PS00941">
    <property type="entry name" value="CARBOXYLESTERASE_B_2"/>
    <property type="match status" value="1"/>
</dbReference>
<organism evidence="6 7">
    <name type="scientific">Amblyomma americanum</name>
    <name type="common">Lone star tick</name>
    <dbReference type="NCBI Taxonomy" id="6943"/>
    <lineage>
        <taxon>Eukaryota</taxon>
        <taxon>Metazoa</taxon>
        <taxon>Ecdysozoa</taxon>
        <taxon>Arthropoda</taxon>
        <taxon>Chelicerata</taxon>
        <taxon>Arachnida</taxon>
        <taxon>Acari</taxon>
        <taxon>Parasitiformes</taxon>
        <taxon>Ixodida</taxon>
        <taxon>Ixodoidea</taxon>
        <taxon>Ixodidae</taxon>
        <taxon>Amblyomminae</taxon>
        <taxon>Amblyomma</taxon>
    </lineage>
</organism>
<dbReference type="GO" id="GO:0003990">
    <property type="term" value="F:acetylcholinesterase activity"/>
    <property type="evidence" value="ECO:0007669"/>
    <property type="project" value="TreeGrafter"/>
</dbReference>